<keyword evidence="2" id="KW-1185">Reference proteome</keyword>
<gene>
    <name evidence="1" type="ORF">DFQ10_101849</name>
</gene>
<dbReference type="OrthoDB" id="1418969at2"/>
<keyword evidence="1" id="KW-0808">Transferase</keyword>
<dbReference type="GO" id="GO:0016740">
    <property type="term" value="F:transferase activity"/>
    <property type="evidence" value="ECO:0007669"/>
    <property type="project" value="UniProtKB-KW"/>
</dbReference>
<name>A0A3D9HC72_9FLAO</name>
<accession>A0A3D9HC72</accession>
<reference evidence="1 2" key="1">
    <citation type="submission" date="2018-07" db="EMBL/GenBank/DDBJ databases">
        <title>Genomic Encyclopedia of Type Strains, Phase III (KMG-III): the genomes of soil and plant-associated and newly described type strains.</title>
        <authorList>
            <person name="Whitman W."/>
        </authorList>
    </citation>
    <scope>NUCLEOTIDE SEQUENCE [LARGE SCALE GENOMIC DNA]</scope>
    <source>
        <strain evidence="1 2">CECT 7946</strain>
    </source>
</reference>
<dbReference type="AlphaFoldDB" id="A0A3D9HC72"/>
<proteinExistence type="predicted"/>
<evidence type="ECO:0000313" key="1">
    <source>
        <dbReference type="EMBL" id="RED47068.1"/>
    </source>
</evidence>
<organism evidence="1 2">
    <name type="scientific">Winogradskyella eximia</name>
    <dbReference type="NCBI Taxonomy" id="262006"/>
    <lineage>
        <taxon>Bacteria</taxon>
        <taxon>Pseudomonadati</taxon>
        <taxon>Bacteroidota</taxon>
        <taxon>Flavobacteriia</taxon>
        <taxon>Flavobacteriales</taxon>
        <taxon>Flavobacteriaceae</taxon>
        <taxon>Winogradskyella</taxon>
    </lineage>
</organism>
<dbReference type="SUPFAM" id="SSF52540">
    <property type="entry name" value="P-loop containing nucleoside triphosphate hydrolases"/>
    <property type="match status" value="1"/>
</dbReference>
<comment type="caution">
    <text evidence="1">The sequence shown here is derived from an EMBL/GenBank/DDBJ whole genome shotgun (WGS) entry which is preliminary data.</text>
</comment>
<evidence type="ECO:0000313" key="2">
    <source>
        <dbReference type="Proteomes" id="UP000256980"/>
    </source>
</evidence>
<dbReference type="Gene3D" id="3.40.50.300">
    <property type="entry name" value="P-loop containing nucleotide triphosphate hydrolases"/>
    <property type="match status" value="1"/>
</dbReference>
<dbReference type="Proteomes" id="UP000256980">
    <property type="component" value="Unassembled WGS sequence"/>
</dbReference>
<protein>
    <submittedName>
        <fullName evidence="1">Sulfotransferase domain-containing protein</fullName>
    </submittedName>
</protein>
<dbReference type="EMBL" id="QRDV01000001">
    <property type="protein sequence ID" value="RED47068.1"/>
    <property type="molecule type" value="Genomic_DNA"/>
</dbReference>
<sequence>MKYFFITSLGRSGTKFFANMLNHSNEVMCFHEPYREDYVSLPLSYYASDLKVLESNLQERFKDVELKTSAESSCNYYGEVNSLLRYNTTWLKNNLNAKVAHVVRDPKKVVPSIYSRNVYKNGSSHLEIVPQNSDPYASQWGKMSRFEKICWYWTHTNNRLSDDLDRCFKFEDLISDYGKFQELINYLEIPMIPESVWKTEVSKPKNTSKTAIFRVKAKSMLQFKESDVELIGGYNEWSEDMKKSFNAICGDTAKKMGYGI</sequence>
<dbReference type="InterPro" id="IPR027417">
    <property type="entry name" value="P-loop_NTPase"/>
</dbReference>
<dbReference type="RefSeq" id="WP_115816106.1">
    <property type="nucleotide sequence ID" value="NZ_QRDV01000001.1"/>
</dbReference>